<evidence type="ECO:0000313" key="2">
    <source>
        <dbReference type="EMBL" id="OCQ23687.1"/>
    </source>
</evidence>
<evidence type="ECO:0000256" key="1">
    <source>
        <dbReference type="SAM" id="SignalP"/>
    </source>
</evidence>
<keyword evidence="1" id="KW-0732">Signal</keyword>
<feature type="signal peptide" evidence="1">
    <location>
        <begin position="1"/>
        <end position="17"/>
    </location>
</feature>
<comment type="caution">
    <text evidence="2">The sequence shown here is derived from an EMBL/GenBank/DDBJ whole genome shotgun (WGS) entry which is preliminary data.</text>
</comment>
<sequence length="107" mass="12179">MKAFLVLILFCSFNVHANSFVAQGKIEEITLVDGRELMVEIMHQPHKDDCQGERFYLNVQSEIELQNTLMLLNTALANNYTITLHNKSGAECTSGKVLFDILKVRTY</sequence>
<name>A0A1C0TWL2_9GAMM</name>
<reference evidence="3" key="1">
    <citation type="submission" date="2016-07" db="EMBL/GenBank/DDBJ databases">
        <authorList>
            <person name="Florea S."/>
            <person name="Webb J.S."/>
            <person name="Jaromczyk J."/>
            <person name="Schardl C.L."/>
        </authorList>
    </citation>
    <scope>NUCLEOTIDE SEQUENCE [LARGE SCALE GENOMIC DNA]</scope>
    <source>
        <strain evidence="3">IPB1</strain>
    </source>
</reference>
<evidence type="ECO:0000313" key="3">
    <source>
        <dbReference type="Proteomes" id="UP000093366"/>
    </source>
</evidence>
<proteinExistence type="predicted"/>
<protein>
    <submittedName>
        <fullName evidence="2">Uncharacterized protein</fullName>
    </submittedName>
</protein>
<dbReference type="EMBL" id="MAUJ01000001">
    <property type="protein sequence ID" value="OCQ23687.1"/>
    <property type="molecule type" value="Genomic_DNA"/>
</dbReference>
<dbReference type="RefSeq" id="WP_065789701.1">
    <property type="nucleotide sequence ID" value="NZ_MAUJ01000001.1"/>
</dbReference>
<gene>
    <name evidence="2" type="ORF">A7985_07025</name>
</gene>
<dbReference type="AlphaFoldDB" id="A0A1C0TWL2"/>
<dbReference type="Proteomes" id="UP000093366">
    <property type="component" value="Unassembled WGS sequence"/>
</dbReference>
<dbReference type="OrthoDB" id="6402591at2"/>
<organism evidence="2 3">
    <name type="scientific">Pseudoalteromonas luteoviolacea</name>
    <dbReference type="NCBI Taxonomy" id="43657"/>
    <lineage>
        <taxon>Bacteria</taxon>
        <taxon>Pseudomonadati</taxon>
        <taxon>Pseudomonadota</taxon>
        <taxon>Gammaproteobacteria</taxon>
        <taxon>Alteromonadales</taxon>
        <taxon>Pseudoalteromonadaceae</taxon>
        <taxon>Pseudoalteromonas</taxon>
    </lineage>
</organism>
<feature type="chain" id="PRO_5008646538" evidence="1">
    <location>
        <begin position="18"/>
        <end position="107"/>
    </location>
</feature>
<accession>A0A1C0TWL2</accession>